<evidence type="ECO:0000313" key="2">
    <source>
        <dbReference type="EMBL" id="QDU03161.1"/>
    </source>
</evidence>
<feature type="signal peptide" evidence="1">
    <location>
        <begin position="1"/>
        <end position="18"/>
    </location>
</feature>
<dbReference type="AlphaFoldDB" id="A0A517WD15"/>
<gene>
    <name evidence="2" type="ORF">V6x_28730</name>
</gene>
<protein>
    <submittedName>
        <fullName evidence="2">Uncharacterized protein</fullName>
    </submittedName>
</protein>
<dbReference type="PROSITE" id="PS51257">
    <property type="entry name" value="PROKAR_LIPOPROTEIN"/>
    <property type="match status" value="1"/>
</dbReference>
<sequence length="126" mass="13788" precursor="true">MKRRIILLLLLLAGCSRSIPSTGPAISFDEASGVITINPAVDSKRRVGYGFPLGSVTVETLGHKEGVLLFEYTHEVEGGYTVYLCRVPVTEPLVTIRLPKGGDTEPETSFDLEDCELVRRGSVFFD</sequence>
<dbReference type="EMBL" id="CP036347">
    <property type="protein sequence ID" value="QDU03161.1"/>
    <property type="molecule type" value="Genomic_DNA"/>
</dbReference>
<reference evidence="2 3" key="1">
    <citation type="submission" date="2019-02" db="EMBL/GenBank/DDBJ databases">
        <title>Deep-cultivation of Planctomycetes and their phenomic and genomic characterization uncovers novel biology.</title>
        <authorList>
            <person name="Wiegand S."/>
            <person name="Jogler M."/>
            <person name="Boedeker C."/>
            <person name="Pinto D."/>
            <person name="Vollmers J."/>
            <person name="Rivas-Marin E."/>
            <person name="Kohn T."/>
            <person name="Peeters S.H."/>
            <person name="Heuer A."/>
            <person name="Rast P."/>
            <person name="Oberbeckmann S."/>
            <person name="Bunk B."/>
            <person name="Jeske O."/>
            <person name="Meyerdierks A."/>
            <person name="Storesund J.E."/>
            <person name="Kallscheuer N."/>
            <person name="Luecker S."/>
            <person name="Lage O.M."/>
            <person name="Pohl T."/>
            <person name="Merkel B.J."/>
            <person name="Hornburger P."/>
            <person name="Mueller R.-W."/>
            <person name="Bruemmer F."/>
            <person name="Labrenz M."/>
            <person name="Spormann A.M."/>
            <person name="Op den Camp H."/>
            <person name="Overmann J."/>
            <person name="Amann R."/>
            <person name="Jetten M.S.M."/>
            <person name="Mascher T."/>
            <person name="Medema M.H."/>
            <person name="Devos D.P."/>
            <person name="Kaster A.-K."/>
            <person name="Ovreas L."/>
            <person name="Rohde M."/>
            <person name="Galperin M.Y."/>
            <person name="Jogler C."/>
        </authorList>
    </citation>
    <scope>NUCLEOTIDE SEQUENCE [LARGE SCALE GENOMIC DNA]</scope>
    <source>
        <strain evidence="2 3">V6</strain>
    </source>
</reference>
<proteinExistence type="predicted"/>
<feature type="chain" id="PRO_5022182975" evidence="1">
    <location>
        <begin position="19"/>
        <end position="126"/>
    </location>
</feature>
<evidence type="ECO:0000256" key="1">
    <source>
        <dbReference type="SAM" id="SignalP"/>
    </source>
</evidence>
<organism evidence="2 3">
    <name type="scientific">Gimesia chilikensis</name>
    <dbReference type="NCBI Taxonomy" id="2605989"/>
    <lineage>
        <taxon>Bacteria</taxon>
        <taxon>Pseudomonadati</taxon>
        <taxon>Planctomycetota</taxon>
        <taxon>Planctomycetia</taxon>
        <taxon>Planctomycetales</taxon>
        <taxon>Planctomycetaceae</taxon>
        <taxon>Gimesia</taxon>
    </lineage>
</organism>
<evidence type="ECO:0000313" key="3">
    <source>
        <dbReference type="Proteomes" id="UP000320722"/>
    </source>
</evidence>
<name>A0A517WD15_9PLAN</name>
<dbReference type="RefSeq" id="WP_145040758.1">
    <property type="nucleotide sequence ID" value="NZ_CP036347.1"/>
</dbReference>
<keyword evidence="1" id="KW-0732">Signal</keyword>
<accession>A0A517WD15</accession>
<dbReference type="Proteomes" id="UP000320722">
    <property type="component" value="Chromosome"/>
</dbReference>